<dbReference type="InterPro" id="IPR050312">
    <property type="entry name" value="IolE/XylAMocC-like"/>
</dbReference>
<dbReference type="InterPro" id="IPR013022">
    <property type="entry name" value="Xyl_isomerase-like_TIM-brl"/>
</dbReference>
<dbReference type="Proteomes" id="UP000695264">
    <property type="component" value="Unassembled WGS sequence"/>
</dbReference>
<proteinExistence type="predicted"/>
<sequence>MNCQVGLAEWRLPVSGAEALHLARTVGADGLQLDLGGPGRGEWLDGPGRLDAIRAAAECTGVRLLAVGGNHLNDVGLMSPAARPVLERLLDTAHALAVPLAFVPSFRRSGIDGPAALEHTAEVLAWAAAEAEARGLLVASENVLTGEQARTLVRRVASPAFRVLLDTFNPVTAGLACDVLVAELSDVLADQIHLKEGPPATGAGPPLGTGTGRLDDTLRALRDHGVPVRAAVLENDYRDGDRARLLADLRWARQRTASLGRTEQKENGE</sequence>
<accession>A0ABX1BR99</accession>
<protein>
    <submittedName>
        <fullName evidence="2">TIM barrel protein</fullName>
    </submittedName>
</protein>
<dbReference type="EMBL" id="JAATEN010000004">
    <property type="protein sequence ID" value="NJQ00261.1"/>
    <property type="molecule type" value="Genomic_DNA"/>
</dbReference>
<gene>
    <name evidence="2" type="ORF">HCK00_06860</name>
</gene>
<organism evidence="2 3">
    <name type="scientific">Streptomyces zingiberis</name>
    <dbReference type="NCBI Taxonomy" id="2053010"/>
    <lineage>
        <taxon>Bacteria</taxon>
        <taxon>Bacillati</taxon>
        <taxon>Actinomycetota</taxon>
        <taxon>Actinomycetes</taxon>
        <taxon>Kitasatosporales</taxon>
        <taxon>Streptomycetaceae</taxon>
        <taxon>Streptomyces</taxon>
    </lineage>
</organism>
<feature type="domain" description="Xylose isomerase-like TIM barrel" evidence="1">
    <location>
        <begin position="21"/>
        <end position="254"/>
    </location>
</feature>
<dbReference type="PANTHER" id="PTHR12110:SF41">
    <property type="entry name" value="INOSOSE DEHYDRATASE"/>
    <property type="match status" value="1"/>
</dbReference>
<dbReference type="PANTHER" id="PTHR12110">
    <property type="entry name" value="HYDROXYPYRUVATE ISOMERASE"/>
    <property type="match status" value="1"/>
</dbReference>
<comment type="caution">
    <text evidence="2">The sequence shown here is derived from an EMBL/GenBank/DDBJ whole genome shotgun (WGS) entry which is preliminary data.</text>
</comment>
<keyword evidence="3" id="KW-1185">Reference proteome</keyword>
<dbReference type="Pfam" id="PF01261">
    <property type="entry name" value="AP_endonuc_2"/>
    <property type="match status" value="1"/>
</dbReference>
<dbReference type="Gene3D" id="3.20.20.150">
    <property type="entry name" value="Divalent-metal-dependent TIM barrel enzymes"/>
    <property type="match status" value="1"/>
</dbReference>
<reference evidence="2 3" key="1">
    <citation type="submission" date="2020-03" db="EMBL/GenBank/DDBJ databases">
        <title>WGS of actinomycetes isolated from Thailand.</title>
        <authorList>
            <person name="Thawai C."/>
        </authorList>
    </citation>
    <scope>NUCLEOTIDE SEQUENCE [LARGE SCALE GENOMIC DNA]</scope>
    <source>
        <strain evidence="2 3">PLAI 1-29</strain>
    </source>
</reference>
<evidence type="ECO:0000259" key="1">
    <source>
        <dbReference type="Pfam" id="PF01261"/>
    </source>
</evidence>
<dbReference type="SUPFAM" id="SSF51658">
    <property type="entry name" value="Xylose isomerase-like"/>
    <property type="match status" value="1"/>
</dbReference>
<dbReference type="RefSeq" id="WP_168100870.1">
    <property type="nucleotide sequence ID" value="NZ_JAATEN010000004.1"/>
</dbReference>
<evidence type="ECO:0000313" key="2">
    <source>
        <dbReference type="EMBL" id="NJQ00261.1"/>
    </source>
</evidence>
<name>A0ABX1BR99_9ACTN</name>
<dbReference type="InterPro" id="IPR036237">
    <property type="entry name" value="Xyl_isomerase-like_sf"/>
</dbReference>
<evidence type="ECO:0000313" key="3">
    <source>
        <dbReference type="Proteomes" id="UP000695264"/>
    </source>
</evidence>